<dbReference type="InParanoid" id="A0A1I1VIF3"/>
<organism evidence="5 6">
    <name type="scientific">Thermophagus xiamenensis</name>
    <dbReference type="NCBI Taxonomy" id="385682"/>
    <lineage>
        <taxon>Bacteria</taxon>
        <taxon>Pseudomonadati</taxon>
        <taxon>Bacteroidota</taxon>
        <taxon>Bacteroidia</taxon>
        <taxon>Marinilabiliales</taxon>
        <taxon>Marinilabiliaceae</taxon>
        <taxon>Thermophagus</taxon>
    </lineage>
</organism>
<dbReference type="PANTHER" id="PTHR43085:SF57">
    <property type="entry name" value="CARBOHYDRATE KINASE PFKB DOMAIN-CONTAINING PROTEIN"/>
    <property type="match status" value="1"/>
</dbReference>
<dbReference type="OrthoDB" id="9813569at2"/>
<accession>A0A1I1VIF3</accession>
<dbReference type="EMBL" id="FONA01000002">
    <property type="protein sequence ID" value="SFD82704.1"/>
    <property type="molecule type" value="Genomic_DNA"/>
</dbReference>
<sequence length="293" mass="31828">MKNIVCFGEVLWDMLPSGKKLGGAPLNVALRAQSFGNNATVISSIGNDIQGQEILKEMKTYKADIGHIQVSRNFATSEVLVSLNERGSASYEITMPCAWDDIELSDKDVESVKSSDAFIYGSLVARTQKSRNTLFELLKHAPFKIFDVNLRPPHYEMTTLLPLMKAADLIKLNDDELFEICARLGYASQSIEESINFLGNKTNTGRICVTCGKHGAILFINNQFIKNKGYKIRVADTVGAGDSFLASLVSKLLNGDSPAEALDFACAVGAIVASKSGANPTVSMAEIDDMMQS</sequence>
<evidence type="ECO:0000256" key="1">
    <source>
        <dbReference type="ARBA" id="ARBA00010688"/>
    </source>
</evidence>
<proteinExistence type="inferred from homology"/>
<name>A0A1I1VIF3_9BACT</name>
<keyword evidence="2" id="KW-0808">Transferase</keyword>
<dbReference type="STRING" id="385682.SAMN05444380_102197"/>
<feature type="domain" description="Carbohydrate kinase PfkB" evidence="4">
    <location>
        <begin position="19"/>
        <end position="280"/>
    </location>
</feature>
<keyword evidence="3 5" id="KW-0418">Kinase</keyword>
<dbReference type="RefSeq" id="WP_010528297.1">
    <property type="nucleotide sequence ID" value="NZ_AFSL01000078.1"/>
</dbReference>
<dbReference type="InterPro" id="IPR029056">
    <property type="entry name" value="Ribokinase-like"/>
</dbReference>
<dbReference type="CDD" id="cd01167">
    <property type="entry name" value="bac_FRK"/>
    <property type="match status" value="1"/>
</dbReference>
<evidence type="ECO:0000313" key="5">
    <source>
        <dbReference type="EMBL" id="SFD82704.1"/>
    </source>
</evidence>
<keyword evidence="6" id="KW-1185">Reference proteome</keyword>
<dbReference type="FunCoup" id="A0A1I1VIF3">
    <property type="interactions" value="418"/>
</dbReference>
<dbReference type="Proteomes" id="UP000181976">
    <property type="component" value="Unassembled WGS sequence"/>
</dbReference>
<dbReference type="eggNOG" id="COG0524">
    <property type="taxonomic scope" value="Bacteria"/>
</dbReference>
<dbReference type="GO" id="GO:0016301">
    <property type="term" value="F:kinase activity"/>
    <property type="evidence" value="ECO:0007669"/>
    <property type="project" value="UniProtKB-KW"/>
</dbReference>
<dbReference type="SUPFAM" id="SSF53613">
    <property type="entry name" value="Ribokinase-like"/>
    <property type="match status" value="1"/>
</dbReference>
<reference evidence="5 6" key="1">
    <citation type="submission" date="2016-10" db="EMBL/GenBank/DDBJ databases">
        <authorList>
            <person name="de Groot N.N."/>
        </authorList>
    </citation>
    <scope>NUCLEOTIDE SEQUENCE [LARGE SCALE GENOMIC DNA]</scope>
    <source>
        <strain evidence="5 6">DSM 19012</strain>
    </source>
</reference>
<evidence type="ECO:0000259" key="4">
    <source>
        <dbReference type="Pfam" id="PF00294"/>
    </source>
</evidence>
<dbReference type="AlphaFoldDB" id="A0A1I1VIF3"/>
<dbReference type="InterPro" id="IPR050306">
    <property type="entry name" value="PfkB_Carbo_kinase"/>
</dbReference>
<dbReference type="PANTHER" id="PTHR43085">
    <property type="entry name" value="HEXOKINASE FAMILY MEMBER"/>
    <property type="match status" value="1"/>
</dbReference>
<dbReference type="Gene3D" id="3.40.1190.20">
    <property type="match status" value="1"/>
</dbReference>
<protein>
    <submittedName>
        <fullName evidence="5">Fructokinase</fullName>
    </submittedName>
</protein>
<comment type="similarity">
    <text evidence="1">Belongs to the carbohydrate kinase PfkB family.</text>
</comment>
<evidence type="ECO:0000256" key="3">
    <source>
        <dbReference type="ARBA" id="ARBA00022777"/>
    </source>
</evidence>
<dbReference type="InterPro" id="IPR011611">
    <property type="entry name" value="PfkB_dom"/>
</dbReference>
<evidence type="ECO:0000256" key="2">
    <source>
        <dbReference type="ARBA" id="ARBA00022679"/>
    </source>
</evidence>
<gene>
    <name evidence="5" type="ORF">SAMN05444380_102197</name>
</gene>
<dbReference type="Pfam" id="PF00294">
    <property type="entry name" value="PfkB"/>
    <property type="match status" value="1"/>
</dbReference>
<evidence type="ECO:0000313" key="6">
    <source>
        <dbReference type="Proteomes" id="UP000181976"/>
    </source>
</evidence>